<name>A0A2S3ZFU7_9MICO</name>
<evidence type="ECO:0000313" key="3">
    <source>
        <dbReference type="Proteomes" id="UP000237340"/>
    </source>
</evidence>
<evidence type="ECO:0008006" key="4">
    <source>
        <dbReference type="Google" id="ProtNLM"/>
    </source>
</evidence>
<proteinExistence type="predicted"/>
<evidence type="ECO:0000256" key="1">
    <source>
        <dbReference type="SAM" id="SignalP"/>
    </source>
</evidence>
<reference evidence="2 3" key="1">
    <citation type="submission" date="2018-01" db="EMBL/GenBank/DDBJ databases">
        <title>Cryobacterium sp. nov., from glaciers in China.</title>
        <authorList>
            <person name="Liu Q."/>
            <person name="Xin Y.-H."/>
        </authorList>
    </citation>
    <scope>NUCLEOTIDE SEQUENCE [LARGE SCALE GENOMIC DNA]</scope>
    <source>
        <strain evidence="2 3">TMN-42</strain>
    </source>
</reference>
<gene>
    <name evidence="2" type="ORF">C3B61_09510</name>
</gene>
<sequence>MPKGLAAALALLALAAVAGCSQSSGARTDLTLNDAQQTTAAHGEDLIARIDPASIERIDNVTSESSGCRGIDVDPEQRVRMWETRRYVWFVEGVSPLGGLDVLDELVTAQVADGWTLAGDRPDGDGRRVQLLAPDQDDNEAGYGVNIVGGGEVGGLTSLNISAESPCFEASERAAQS</sequence>
<dbReference type="PROSITE" id="PS51257">
    <property type="entry name" value="PROKAR_LIPOPROTEIN"/>
    <property type="match status" value="1"/>
</dbReference>
<keyword evidence="3" id="KW-1185">Reference proteome</keyword>
<dbReference type="EMBL" id="PPXD01000011">
    <property type="protein sequence ID" value="POH65992.1"/>
    <property type="molecule type" value="Genomic_DNA"/>
</dbReference>
<organism evidence="2 3">
    <name type="scientific">Cryobacterium zongtaii</name>
    <dbReference type="NCBI Taxonomy" id="1259217"/>
    <lineage>
        <taxon>Bacteria</taxon>
        <taxon>Bacillati</taxon>
        <taxon>Actinomycetota</taxon>
        <taxon>Actinomycetes</taxon>
        <taxon>Micrococcales</taxon>
        <taxon>Microbacteriaceae</taxon>
        <taxon>Cryobacterium</taxon>
    </lineage>
</organism>
<evidence type="ECO:0000313" key="2">
    <source>
        <dbReference type="EMBL" id="POH65992.1"/>
    </source>
</evidence>
<accession>A0A2S3ZFU7</accession>
<feature type="chain" id="PRO_5039144411" description="Lipoprotein" evidence="1">
    <location>
        <begin position="27"/>
        <end position="177"/>
    </location>
</feature>
<keyword evidence="1" id="KW-0732">Signal</keyword>
<dbReference type="AlphaFoldDB" id="A0A2S3ZFU7"/>
<dbReference type="Proteomes" id="UP000237340">
    <property type="component" value="Unassembled WGS sequence"/>
</dbReference>
<comment type="caution">
    <text evidence="2">The sequence shown here is derived from an EMBL/GenBank/DDBJ whole genome shotgun (WGS) entry which is preliminary data.</text>
</comment>
<protein>
    <recommendedName>
        <fullName evidence="4">Lipoprotein</fullName>
    </recommendedName>
</protein>
<feature type="signal peptide" evidence="1">
    <location>
        <begin position="1"/>
        <end position="26"/>
    </location>
</feature>